<organism evidence="4 5">
    <name type="scientific">Folsomia candida</name>
    <name type="common">Springtail</name>
    <dbReference type="NCBI Taxonomy" id="158441"/>
    <lineage>
        <taxon>Eukaryota</taxon>
        <taxon>Metazoa</taxon>
        <taxon>Ecdysozoa</taxon>
        <taxon>Arthropoda</taxon>
        <taxon>Hexapoda</taxon>
        <taxon>Collembola</taxon>
        <taxon>Entomobryomorpha</taxon>
        <taxon>Isotomoidea</taxon>
        <taxon>Isotomidae</taxon>
        <taxon>Proisotominae</taxon>
        <taxon>Folsomia</taxon>
    </lineage>
</organism>
<feature type="signal peptide" evidence="3">
    <location>
        <begin position="1"/>
        <end position="22"/>
    </location>
</feature>
<dbReference type="Proteomes" id="UP000198287">
    <property type="component" value="Unassembled WGS sequence"/>
</dbReference>
<sequence length="229" mass="25870">MGTTFHIFILLLSLGSLPWMEGRPQEHTAAWGVQEVLDGTGNVMEGLGEFFHKIRKMWDSDKATESRILPHTPYDEIFRHQLDLDGVDAYLEQKTLDALLQQTALHKENYSRLAILEIIQIPSTIIISITLLLLIFRKTYTLCKNQPTHAPELTESPTRYADPPEHTTSYIANHELAPPPPPIPSMFPLTQTKLFSLSSPTPFRSAVADSHSLNVPTTPITEHKRKRAI</sequence>
<proteinExistence type="predicted"/>
<evidence type="ECO:0000313" key="5">
    <source>
        <dbReference type="Proteomes" id="UP000198287"/>
    </source>
</evidence>
<keyword evidence="2" id="KW-1133">Transmembrane helix</keyword>
<keyword evidence="2" id="KW-0812">Transmembrane</keyword>
<name>A0A226D2Q5_FOLCA</name>
<reference evidence="4 5" key="1">
    <citation type="submission" date="2015-12" db="EMBL/GenBank/DDBJ databases">
        <title>The genome of Folsomia candida.</title>
        <authorList>
            <person name="Faddeeva A."/>
            <person name="Derks M.F."/>
            <person name="Anvar Y."/>
            <person name="Smit S."/>
            <person name="Van Straalen N."/>
            <person name="Roelofs D."/>
        </authorList>
    </citation>
    <scope>NUCLEOTIDE SEQUENCE [LARGE SCALE GENOMIC DNA]</scope>
    <source>
        <strain evidence="4 5">VU population</strain>
        <tissue evidence="4">Whole body</tissue>
    </source>
</reference>
<feature type="transmembrane region" description="Helical" evidence="2">
    <location>
        <begin position="113"/>
        <end position="136"/>
    </location>
</feature>
<keyword evidence="3" id="KW-0732">Signal</keyword>
<accession>A0A226D2Q5</accession>
<comment type="caution">
    <text evidence="4">The sequence shown here is derived from an EMBL/GenBank/DDBJ whole genome shotgun (WGS) entry which is preliminary data.</text>
</comment>
<evidence type="ECO:0000256" key="3">
    <source>
        <dbReference type="SAM" id="SignalP"/>
    </source>
</evidence>
<protein>
    <submittedName>
        <fullName evidence="4">Uncharacterized protein</fullName>
    </submittedName>
</protein>
<feature type="chain" id="PRO_5012285190" evidence="3">
    <location>
        <begin position="23"/>
        <end position="229"/>
    </location>
</feature>
<keyword evidence="2" id="KW-0472">Membrane</keyword>
<evidence type="ECO:0000313" key="4">
    <source>
        <dbReference type="EMBL" id="OXA39164.1"/>
    </source>
</evidence>
<evidence type="ECO:0000256" key="2">
    <source>
        <dbReference type="SAM" id="Phobius"/>
    </source>
</evidence>
<gene>
    <name evidence="4" type="ORF">Fcan01_26196</name>
</gene>
<keyword evidence="5" id="KW-1185">Reference proteome</keyword>
<feature type="region of interest" description="Disordered" evidence="1">
    <location>
        <begin position="147"/>
        <end position="166"/>
    </location>
</feature>
<evidence type="ECO:0000256" key="1">
    <source>
        <dbReference type="SAM" id="MobiDB-lite"/>
    </source>
</evidence>
<dbReference type="EMBL" id="LNIX01000041">
    <property type="protein sequence ID" value="OXA39164.1"/>
    <property type="molecule type" value="Genomic_DNA"/>
</dbReference>
<dbReference type="AlphaFoldDB" id="A0A226D2Q5"/>